<evidence type="ECO:0000256" key="5">
    <source>
        <dbReference type="ARBA" id="ARBA00022679"/>
    </source>
</evidence>
<evidence type="ECO:0000259" key="12">
    <source>
        <dbReference type="Pfam" id="PF25333"/>
    </source>
</evidence>
<evidence type="ECO:0000256" key="9">
    <source>
        <dbReference type="ARBA" id="ARBA00023136"/>
    </source>
</evidence>
<keyword evidence="7" id="KW-0833">Ubl conjugation pathway</keyword>
<feature type="transmembrane region" description="Helical" evidence="10">
    <location>
        <begin position="897"/>
        <end position="919"/>
    </location>
</feature>
<evidence type="ECO:0000256" key="10">
    <source>
        <dbReference type="SAM" id="Phobius"/>
    </source>
</evidence>
<gene>
    <name evidence="14" type="primary">LOC113848765</name>
</gene>
<feature type="transmembrane region" description="Helical" evidence="10">
    <location>
        <begin position="769"/>
        <end position="790"/>
    </location>
</feature>
<dbReference type="Proteomes" id="UP000694853">
    <property type="component" value="Unplaced"/>
</dbReference>
<evidence type="ECO:0000259" key="11">
    <source>
        <dbReference type="Pfam" id="PF11145"/>
    </source>
</evidence>
<name>A0A8B8JRB6_ABRPR</name>
<feature type="transmembrane region" description="Helical" evidence="10">
    <location>
        <begin position="652"/>
        <end position="673"/>
    </location>
</feature>
<dbReference type="GeneID" id="113848765"/>
<feature type="domain" description="DUF2921" evidence="12">
    <location>
        <begin position="282"/>
        <end position="420"/>
    </location>
</feature>
<keyword evidence="9 10" id="KW-0472">Membrane</keyword>
<reference evidence="14" key="2">
    <citation type="submission" date="2025-08" db="UniProtKB">
        <authorList>
            <consortium name="RefSeq"/>
        </authorList>
    </citation>
    <scope>IDENTIFICATION</scope>
    <source>
        <tissue evidence="14">Young leaves</tissue>
    </source>
</reference>
<comment type="pathway">
    <text evidence="3">Protein modification; protein ubiquitination.</text>
</comment>
<comment type="catalytic activity">
    <reaction evidence="1">
        <text>S-ubiquitinyl-[E2 ubiquitin-conjugating enzyme]-L-cysteine + [acceptor protein]-L-lysine = [E2 ubiquitin-conjugating enzyme]-L-cysteine + N(6)-ubiquitinyl-[acceptor protein]-L-lysine.</text>
        <dbReference type="EC" id="2.3.2.27"/>
    </reaction>
</comment>
<evidence type="ECO:0000256" key="3">
    <source>
        <dbReference type="ARBA" id="ARBA00004906"/>
    </source>
</evidence>
<dbReference type="PANTHER" id="PTHR33389:SF22">
    <property type="entry name" value="FAMILY PROTEIN, PUTATIVE (DUF2921)-RELATED"/>
    <property type="match status" value="1"/>
</dbReference>
<dbReference type="OrthoDB" id="607498at2759"/>
<accession>A0A8B8JRB6</accession>
<evidence type="ECO:0000256" key="7">
    <source>
        <dbReference type="ARBA" id="ARBA00022786"/>
    </source>
</evidence>
<comment type="subcellular location">
    <subcellularLocation>
        <location evidence="2">Endomembrane system</location>
        <topology evidence="2">Multi-pass membrane protein</topology>
    </subcellularLocation>
</comment>
<evidence type="ECO:0000256" key="6">
    <source>
        <dbReference type="ARBA" id="ARBA00022692"/>
    </source>
</evidence>
<dbReference type="PANTHER" id="PTHR33389">
    <property type="entry name" value="FAMILY PROTEIN, PUTATIVE (DUF2921)-RELATED"/>
    <property type="match status" value="1"/>
</dbReference>
<dbReference type="Pfam" id="PF25333">
    <property type="entry name" value="DUF2921_N"/>
    <property type="match status" value="3"/>
</dbReference>
<proteinExistence type="predicted"/>
<evidence type="ECO:0000313" key="14">
    <source>
        <dbReference type="RefSeq" id="XP_027333990.1"/>
    </source>
</evidence>
<evidence type="ECO:0000256" key="8">
    <source>
        <dbReference type="ARBA" id="ARBA00022989"/>
    </source>
</evidence>
<reference evidence="13" key="1">
    <citation type="journal article" date="2019" name="Toxins">
        <title>Detection of Abrin-Like and Prepropulchellin-Like Toxin Genes and Transcripts Using Whole Genome Sequencing and Full-Length Transcript Sequencing of Abrus precatorius.</title>
        <authorList>
            <person name="Hovde B.T."/>
            <person name="Daligault H.E."/>
            <person name="Hanschen E.R."/>
            <person name="Kunde Y.A."/>
            <person name="Johnson M.B."/>
            <person name="Starkenburg S.R."/>
            <person name="Johnson S.L."/>
        </authorList>
    </citation>
    <scope>NUCLEOTIDE SEQUENCE [LARGE SCALE GENOMIC DNA]</scope>
</reference>
<evidence type="ECO:0000256" key="2">
    <source>
        <dbReference type="ARBA" id="ARBA00004127"/>
    </source>
</evidence>
<evidence type="ECO:0000256" key="4">
    <source>
        <dbReference type="ARBA" id="ARBA00012483"/>
    </source>
</evidence>
<sequence length="950" mass="106740">MEYYFSPLKLQRSRRFLVNPHNTSSSKPLFIFFFFFLCNLSYVFTNPSDSAFESTYVRLCNHVVPASAVRSDAGTVPGVAGELRFQSGYFSGGDRFFNRSAASKHVSFRATSVSGSASDGVYELGGQMLLQQRGGGNTVQGRLLRRVFPGRRVSHWRVSQWMRVSLRGFWSQSSGNLCMFGTGSYGNLKNANVVLNLHYPKNLILLDCLISGTLESFDDKNSLQYFEPISILALSQGSNYKYTLVGNEKENGCGSGSDVESLSLRNLGQGACTAFLGRTDRFELDYGSHCHNVSCNPLGGDVERLPDVMLFYGTRCAERQKVQMLLGFPDSSHRDALFPFYTNATLVSEGMWDEKENRLCAVACRILNFTESGSNPLVGDCSIKLTLRFPAVLSLRNRSTVLGQIWSNKVVGESGYFGKVGFQGSLKVLRGLHGFQYKYAEIERVRKSCAEKMTARGKGKMYPDGHSSDMTFSMLVTNSRGQIAQGYSSPLFVGDQIYDGRQYGVPIVSTTGKLKAHGIQSDKYSNLLNVSYMMSFTSPPDFKFGSQVSSTEVKISAEGIYNRNTGVLCMIGCQHLKSRNKILIKNESLDCEILVNVQFPPLNSKGGESLKGTVESTRPKSDPYYFGPLQLSSYSIYTSQADASIWRMDFEIIMVLISNTLACVFVGLQLLHVKKHPDVLPYISIVMLLVITIGHMIPLMLNFEAFFLVNHSVQNVFLGSGGWLEVNEVIVRMVTMIAFLLELRLVQLTWSSRKGEGGHPGLWISEKKVFYMTLPLYIGGGLTAWLVHIWKNSHQKKFRPFRLSRHRFRFPRGHFYRSPSLWEDFKSYAGLLLDGFLLPQILLNIIFNSEGKALSSSFYVGTTIVRILPHAYDLYRAHSSAWYLDLSYIYANHRMDFYSTAWDIIIPSVGILFALLVYIQQRFGSRCILPKRFREISGYEKVPVIGNDDL</sequence>
<feature type="domain" description="DUF2921" evidence="12">
    <location>
        <begin position="447"/>
        <end position="629"/>
    </location>
</feature>
<keyword evidence="6 10" id="KW-0812">Transmembrane</keyword>
<dbReference type="InterPro" id="IPR057425">
    <property type="entry name" value="DUF2921_N"/>
</dbReference>
<dbReference type="AlphaFoldDB" id="A0A8B8JRB6"/>
<dbReference type="RefSeq" id="XP_027333990.1">
    <property type="nucleotide sequence ID" value="XM_027478189.1"/>
</dbReference>
<keyword evidence="5" id="KW-0808">Transferase</keyword>
<feature type="domain" description="SWEET-like" evidence="11">
    <location>
        <begin position="640"/>
        <end position="933"/>
    </location>
</feature>
<dbReference type="InterPro" id="IPR021319">
    <property type="entry name" value="DUF2921"/>
</dbReference>
<feature type="transmembrane region" description="Helical" evidence="10">
    <location>
        <begin position="685"/>
        <end position="709"/>
    </location>
</feature>
<feature type="domain" description="DUF2921" evidence="12">
    <location>
        <begin position="58"/>
        <end position="230"/>
    </location>
</feature>
<organism evidence="13 14">
    <name type="scientific">Abrus precatorius</name>
    <name type="common">Indian licorice</name>
    <name type="synonym">Glycine abrus</name>
    <dbReference type="NCBI Taxonomy" id="3816"/>
    <lineage>
        <taxon>Eukaryota</taxon>
        <taxon>Viridiplantae</taxon>
        <taxon>Streptophyta</taxon>
        <taxon>Embryophyta</taxon>
        <taxon>Tracheophyta</taxon>
        <taxon>Spermatophyta</taxon>
        <taxon>Magnoliopsida</taxon>
        <taxon>eudicotyledons</taxon>
        <taxon>Gunneridae</taxon>
        <taxon>Pentapetalae</taxon>
        <taxon>rosids</taxon>
        <taxon>fabids</taxon>
        <taxon>Fabales</taxon>
        <taxon>Fabaceae</taxon>
        <taxon>Papilionoideae</taxon>
        <taxon>50 kb inversion clade</taxon>
        <taxon>NPAAA clade</taxon>
        <taxon>indigoferoid/millettioid clade</taxon>
        <taxon>Abreae</taxon>
        <taxon>Abrus</taxon>
    </lineage>
</organism>
<dbReference type="EC" id="2.3.2.27" evidence="4"/>
<dbReference type="GO" id="GO:0061630">
    <property type="term" value="F:ubiquitin protein ligase activity"/>
    <property type="evidence" value="ECO:0007669"/>
    <property type="project" value="UniProtKB-EC"/>
</dbReference>
<evidence type="ECO:0000256" key="1">
    <source>
        <dbReference type="ARBA" id="ARBA00000900"/>
    </source>
</evidence>
<dbReference type="GO" id="GO:0012505">
    <property type="term" value="C:endomembrane system"/>
    <property type="evidence" value="ECO:0007669"/>
    <property type="project" value="UniProtKB-SubCell"/>
</dbReference>
<keyword evidence="13" id="KW-1185">Reference proteome</keyword>
<evidence type="ECO:0000313" key="13">
    <source>
        <dbReference type="Proteomes" id="UP000694853"/>
    </source>
</evidence>
<keyword evidence="8 10" id="KW-1133">Transmembrane helix</keyword>
<protein>
    <recommendedName>
        <fullName evidence="4">RING-type E3 ubiquitin transferase</fullName>
        <ecNumber evidence="4">2.3.2.27</ecNumber>
    </recommendedName>
</protein>
<dbReference type="KEGG" id="aprc:113848765"/>
<dbReference type="Pfam" id="PF11145">
    <property type="entry name" value="DUF2921"/>
    <property type="match status" value="1"/>
</dbReference>